<keyword evidence="5 7" id="KW-0418">Kinase</keyword>
<keyword evidence="2 5" id="KW-0547">Nucleotide-binding</keyword>
<evidence type="ECO:0000256" key="4">
    <source>
        <dbReference type="ARBA" id="ARBA00022993"/>
    </source>
</evidence>
<evidence type="ECO:0000256" key="6">
    <source>
        <dbReference type="NCBIfam" id="TIGR00152"/>
    </source>
</evidence>
<feature type="binding site" evidence="5">
    <location>
        <begin position="14"/>
        <end position="19"/>
    </location>
    <ligand>
        <name>ATP</name>
        <dbReference type="ChEBI" id="CHEBI:30616"/>
    </ligand>
</feature>
<dbReference type="AlphaFoldDB" id="A0A420EEG4"/>
<proteinExistence type="inferred from homology"/>
<comment type="subcellular location">
    <subcellularLocation>
        <location evidence="5">Cytoplasm</location>
    </subcellularLocation>
</comment>
<dbReference type="EMBL" id="RAPF01000007">
    <property type="protein sequence ID" value="RKF19046.1"/>
    <property type="molecule type" value="Genomic_DNA"/>
</dbReference>
<dbReference type="UniPathway" id="UPA00241">
    <property type="reaction ID" value="UER00356"/>
</dbReference>
<dbReference type="PANTHER" id="PTHR10695:SF46">
    <property type="entry name" value="BIFUNCTIONAL COENZYME A SYNTHASE-RELATED"/>
    <property type="match status" value="1"/>
</dbReference>
<comment type="catalytic activity">
    <reaction evidence="5">
        <text>3'-dephospho-CoA + ATP = ADP + CoA + H(+)</text>
        <dbReference type="Rhea" id="RHEA:18245"/>
        <dbReference type="ChEBI" id="CHEBI:15378"/>
        <dbReference type="ChEBI" id="CHEBI:30616"/>
        <dbReference type="ChEBI" id="CHEBI:57287"/>
        <dbReference type="ChEBI" id="CHEBI:57328"/>
        <dbReference type="ChEBI" id="CHEBI:456216"/>
        <dbReference type="EC" id="2.7.1.24"/>
    </reaction>
</comment>
<accession>A0A420EEG4</accession>
<evidence type="ECO:0000256" key="5">
    <source>
        <dbReference type="HAMAP-Rule" id="MF_00376"/>
    </source>
</evidence>
<dbReference type="EC" id="2.7.1.24" evidence="5 6"/>
<dbReference type="GO" id="GO:0015937">
    <property type="term" value="P:coenzyme A biosynthetic process"/>
    <property type="evidence" value="ECO:0007669"/>
    <property type="project" value="UniProtKB-UniRule"/>
</dbReference>
<dbReference type="PANTHER" id="PTHR10695">
    <property type="entry name" value="DEPHOSPHO-COA KINASE-RELATED"/>
    <property type="match status" value="1"/>
</dbReference>
<dbReference type="PROSITE" id="PS51219">
    <property type="entry name" value="DPCK"/>
    <property type="match status" value="1"/>
</dbReference>
<reference evidence="7 8" key="1">
    <citation type="submission" date="2018-09" db="EMBL/GenBank/DDBJ databases">
        <title>Altererythrobacter spongiae sp. nov., isolated from a marine sponge.</title>
        <authorList>
            <person name="Zhuang L."/>
            <person name="Luo L."/>
        </authorList>
    </citation>
    <scope>NUCLEOTIDE SEQUENCE [LARGE SCALE GENOMIC DNA]</scope>
    <source>
        <strain evidence="7 8">HN-Y73</strain>
    </source>
</reference>
<dbReference type="GO" id="GO:0004140">
    <property type="term" value="F:dephospho-CoA kinase activity"/>
    <property type="evidence" value="ECO:0007669"/>
    <property type="project" value="UniProtKB-UniRule"/>
</dbReference>
<dbReference type="SUPFAM" id="SSF52540">
    <property type="entry name" value="P-loop containing nucleoside triphosphate hydrolases"/>
    <property type="match status" value="1"/>
</dbReference>
<dbReference type="Gene3D" id="3.40.50.300">
    <property type="entry name" value="P-loop containing nucleotide triphosphate hydrolases"/>
    <property type="match status" value="1"/>
</dbReference>
<keyword evidence="8" id="KW-1185">Reference proteome</keyword>
<dbReference type="InterPro" id="IPR027417">
    <property type="entry name" value="P-loop_NTPase"/>
</dbReference>
<name>A0A420EEG4_9SPHN</name>
<comment type="function">
    <text evidence="5">Catalyzes the phosphorylation of the 3'-hydroxyl group of dephosphocoenzyme A to form coenzyme A.</text>
</comment>
<evidence type="ECO:0000256" key="2">
    <source>
        <dbReference type="ARBA" id="ARBA00022741"/>
    </source>
</evidence>
<comment type="caution">
    <text evidence="7">The sequence shown here is derived from an EMBL/GenBank/DDBJ whole genome shotgun (WGS) entry which is preliminary data.</text>
</comment>
<dbReference type="NCBIfam" id="TIGR00152">
    <property type="entry name" value="dephospho-CoA kinase"/>
    <property type="match status" value="1"/>
</dbReference>
<organism evidence="7 8">
    <name type="scientific">Altericroceibacterium spongiae</name>
    <dbReference type="NCBI Taxonomy" id="2320269"/>
    <lineage>
        <taxon>Bacteria</taxon>
        <taxon>Pseudomonadati</taxon>
        <taxon>Pseudomonadota</taxon>
        <taxon>Alphaproteobacteria</taxon>
        <taxon>Sphingomonadales</taxon>
        <taxon>Erythrobacteraceae</taxon>
        <taxon>Altericroceibacterium</taxon>
    </lineage>
</organism>
<dbReference type="CDD" id="cd02022">
    <property type="entry name" value="DPCK"/>
    <property type="match status" value="1"/>
</dbReference>
<dbReference type="GO" id="GO:0005524">
    <property type="term" value="F:ATP binding"/>
    <property type="evidence" value="ECO:0007669"/>
    <property type="project" value="UniProtKB-UniRule"/>
</dbReference>
<comment type="pathway">
    <text evidence="5">Cofactor biosynthesis; coenzyme A biosynthesis; CoA from (R)-pantothenate: step 5/5.</text>
</comment>
<gene>
    <name evidence="5" type="primary">coaE</name>
    <name evidence="7" type="ORF">D6851_13580</name>
</gene>
<keyword evidence="3 5" id="KW-0067">ATP-binding</keyword>
<keyword evidence="4 5" id="KW-0173">Coenzyme A biosynthesis</keyword>
<comment type="similarity">
    <text evidence="1 5">Belongs to the CoaE family.</text>
</comment>
<dbReference type="Pfam" id="PF01121">
    <property type="entry name" value="CoaE"/>
    <property type="match status" value="1"/>
</dbReference>
<evidence type="ECO:0000256" key="1">
    <source>
        <dbReference type="ARBA" id="ARBA00009018"/>
    </source>
</evidence>
<sequence length="196" mass="21065">MSHPFILGLTGSIGMGKSTVAEMFRELGVPVFDADAQVHKLQGPGGACVSAIERVFPGTTGADGVDRAELGHRVFGNSAALARLEAIIHPAVHVKREEFLFEHAGQPLVVFDVPLLFEKGGDKNVDAVAVVSADAGIQRRRVLARQGMTPERFAEILSMQMPDEEKREKADYLIDTGCSLTQTKEIVANLVQSLTG</sequence>
<dbReference type="RefSeq" id="WP_120325442.1">
    <property type="nucleotide sequence ID" value="NZ_RAPF01000007.1"/>
</dbReference>
<protein>
    <recommendedName>
        <fullName evidence="5 6">Dephospho-CoA kinase</fullName>
        <ecNumber evidence="5 6">2.7.1.24</ecNumber>
    </recommendedName>
    <alternativeName>
        <fullName evidence="5">Dephosphocoenzyme A kinase</fullName>
    </alternativeName>
</protein>
<keyword evidence="5 7" id="KW-0808">Transferase</keyword>
<evidence type="ECO:0000313" key="7">
    <source>
        <dbReference type="EMBL" id="RKF19046.1"/>
    </source>
</evidence>
<evidence type="ECO:0000313" key="8">
    <source>
        <dbReference type="Proteomes" id="UP000284395"/>
    </source>
</evidence>
<dbReference type="GO" id="GO:0005737">
    <property type="term" value="C:cytoplasm"/>
    <property type="evidence" value="ECO:0007669"/>
    <property type="project" value="UniProtKB-SubCell"/>
</dbReference>
<keyword evidence="5" id="KW-0963">Cytoplasm</keyword>
<dbReference type="OrthoDB" id="9812943at2"/>
<dbReference type="HAMAP" id="MF_00376">
    <property type="entry name" value="Dephospho_CoA_kinase"/>
    <property type="match status" value="1"/>
</dbReference>
<dbReference type="InterPro" id="IPR001977">
    <property type="entry name" value="Depp_CoAkinase"/>
</dbReference>
<evidence type="ECO:0000256" key="3">
    <source>
        <dbReference type="ARBA" id="ARBA00022840"/>
    </source>
</evidence>
<dbReference type="Proteomes" id="UP000284395">
    <property type="component" value="Unassembled WGS sequence"/>
</dbReference>